<accession>A0AAN9DHV8</accession>
<dbReference type="Proteomes" id="UP001364617">
    <property type="component" value="Unassembled WGS sequence"/>
</dbReference>
<keyword evidence="1" id="KW-0175">Coiled coil</keyword>
<feature type="region of interest" description="Disordered" evidence="2">
    <location>
        <begin position="1"/>
        <end position="46"/>
    </location>
</feature>
<evidence type="ECO:0000313" key="3">
    <source>
        <dbReference type="EMBL" id="KAK7173815.1"/>
    </source>
</evidence>
<proteinExistence type="predicted"/>
<dbReference type="PANTHER" id="PTHR28651:SF1">
    <property type="entry name" value="TRANSMEMBRANE PROTEIN 232"/>
    <property type="match status" value="1"/>
</dbReference>
<protein>
    <submittedName>
        <fullName evidence="3">Uncharacterized protein</fullName>
    </submittedName>
</protein>
<dbReference type="EMBL" id="JAYKXH010000003">
    <property type="protein sequence ID" value="KAK7173815.1"/>
    <property type="molecule type" value="Genomic_DNA"/>
</dbReference>
<feature type="coiled-coil region" evidence="1">
    <location>
        <begin position="60"/>
        <end position="104"/>
    </location>
</feature>
<name>A0AAN9DHV8_9TELE</name>
<reference evidence="3 4" key="1">
    <citation type="submission" date="2024-02" db="EMBL/GenBank/DDBJ databases">
        <title>Chromosome-level genome assembly of the Eurasian Minnow (Phoxinus phoxinus).</title>
        <authorList>
            <person name="Oriowo T.O."/>
            <person name="Martin S."/>
            <person name="Stange M."/>
            <person name="Chrysostomakis Y."/>
            <person name="Brown T."/>
            <person name="Winkler S."/>
            <person name="Kukowka S."/>
            <person name="Myers E.W."/>
            <person name="Bohne A."/>
        </authorList>
    </citation>
    <scope>NUCLEOTIDE SEQUENCE [LARGE SCALE GENOMIC DNA]</scope>
    <source>
        <strain evidence="3">ZFMK-TIS-60720</strain>
        <tissue evidence="3">Whole Organism</tissue>
    </source>
</reference>
<dbReference type="PANTHER" id="PTHR28651">
    <property type="entry name" value="TRANSMEMBRANE PROTEIN 232"/>
    <property type="match status" value="1"/>
</dbReference>
<feature type="compositionally biased region" description="Basic and acidic residues" evidence="2">
    <location>
        <begin position="1"/>
        <end position="10"/>
    </location>
</feature>
<comment type="caution">
    <text evidence="3">The sequence shown here is derived from an EMBL/GenBank/DDBJ whole genome shotgun (WGS) entry which is preliminary data.</text>
</comment>
<sequence length="111" mass="13040">MKTTKPRKEAVSTARTGEGCLEQPQIITKDAPKTPRQGKHGPSHLDLRTRTDIDLIKVVEDQWQKELKIMMEREEEIEKTVLEKRKQEDEEAIMKKRMEKVKKNTNPYELP</sequence>
<organism evidence="3 4">
    <name type="scientific">Phoxinus phoxinus</name>
    <name type="common">Eurasian minnow</name>
    <dbReference type="NCBI Taxonomy" id="58324"/>
    <lineage>
        <taxon>Eukaryota</taxon>
        <taxon>Metazoa</taxon>
        <taxon>Chordata</taxon>
        <taxon>Craniata</taxon>
        <taxon>Vertebrata</taxon>
        <taxon>Euteleostomi</taxon>
        <taxon>Actinopterygii</taxon>
        <taxon>Neopterygii</taxon>
        <taxon>Teleostei</taxon>
        <taxon>Ostariophysi</taxon>
        <taxon>Cypriniformes</taxon>
        <taxon>Leuciscidae</taxon>
        <taxon>Phoxininae</taxon>
        <taxon>Phoxinus</taxon>
    </lineage>
</organism>
<keyword evidence="4" id="KW-1185">Reference proteome</keyword>
<gene>
    <name evidence="3" type="ORF">R3I93_003591</name>
</gene>
<evidence type="ECO:0000256" key="1">
    <source>
        <dbReference type="SAM" id="Coils"/>
    </source>
</evidence>
<dbReference type="InterPro" id="IPR031747">
    <property type="entry name" value="TMEM232"/>
</dbReference>
<dbReference type="AlphaFoldDB" id="A0AAN9DHV8"/>
<evidence type="ECO:0000313" key="4">
    <source>
        <dbReference type="Proteomes" id="UP001364617"/>
    </source>
</evidence>
<evidence type="ECO:0000256" key="2">
    <source>
        <dbReference type="SAM" id="MobiDB-lite"/>
    </source>
</evidence>